<dbReference type="InterPro" id="IPR023335">
    <property type="entry name" value="ATP12_ortho_dom_sf"/>
</dbReference>
<dbReference type="Pfam" id="PF07542">
    <property type="entry name" value="ATP12"/>
    <property type="match status" value="1"/>
</dbReference>
<feature type="region of interest" description="Disordered" evidence="6">
    <location>
        <begin position="42"/>
        <end position="62"/>
    </location>
</feature>
<keyword evidence="5" id="KW-0143">Chaperone</keyword>
<dbReference type="GeneID" id="62158731"/>
<dbReference type="GO" id="GO:0005739">
    <property type="term" value="C:mitochondrion"/>
    <property type="evidence" value="ECO:0007669"/>
    <property type="project" value="UniProtKB-SubCell"/>
</dbReference>
<reference evidence="7" key="1">
    <citation type="submission" date="2020-03" db="EMBL/GenBank/DDBJ databases">
        <authorList>
            <person name="He L."/>
        </authorList>
    </citation>
    <scope>NUCLEOTIDE SEQUENCE</scope>
    <source>
        <strain evidence="7">CkLH20</strain>
    </source>
</reference>
<gene>
    <name evidence="7" type="ORF">CkaCkLH20_02938</name>
</gene>
<dbReference type="InterPro" id="IPR011419">
    <property type="entry name" value="ATP12_ATP_synth-F1-assembly"/>
</dbReference>
<evidence type="ECO:0000256" key="6">
    <source>
        <dbReference type="SAM" id="MobiDB-lite"/>
    </source>
</evidence>
<dbReference type="GO" id="GO:0033615">
    <property type="term" value="P:mitochondrial proton-transporting ATP synthase complex assembly"/>
    <property type="evidence" value="ECO:0007669"/>
    <property type="project" value="TreeGrafter"/>
</dbReference>
<comment type="similarity">
    <text evidence="2">Belongs to the ATP12 family.</text>
</comment>
<reference evidence="7" key="2">
    <citation type="submission" date="2020-11" db="EMBL/GenBank/DDBJ databases">
        <title>Whole genome sequencing of Colletotrichum sp.</title>
        <authorList>
            <person name="Li H."/>
        </authorList>
    </citation>
    <scope>NUCLEOTIDE SEQUENCE</scope>
    <source>
        <strain evidence="7">CkLH20</strain>
    </source>
</reference>
<organism evidence="7 8">
    <name type="scientific">Colletotrichum karsti</name>
    <dbReference type="NCBI Taxonomy" id="1095194"/>
    <lineage>
        <taxon>Eukaryota</taxon>
        <taxon>Fungi</taxon>
        <taxon>Dikarya</taxon>
        <taxon>Ascomycota</taxon>
        <taxon>Pezizomycotina</taxon>
        <taxon>Sordariomycetes</taxon>
        <taxon>Hypocreomycetidae</taxon>
        <taxon>Glomerellales</taxon>
        <taxon>Glomerellaceae</taxon>
        <taxon>Colletotrichum</taxon>
        <taxon>Colletotrichum boninense species complex</taxon>
    </lineage>
</organism>
<evidence type="ECO:0008006" key="9">
    <source>
        <dbReference type="Google" id="ProtNLM"/>
    </source>
</evidence>
<name>A0A9P6IB86_9PEZI</name>
<keyword evidence="4" id="KW-0496">Mitochondrion</keyword>
<sequence>MQRTRRLPLRLFPATQSLVSGRQCLGAAAARTISTTPLKPAEVAPVVGTGPPPAPPTAEDDRAAELRARIERRRKQAEMLKQAKNIRGAADAKKAAAGGGTAASRAAGLKRRFWNDVSVQEVDGALQIHLDARPLRHPLTKQIIRLPPSKQHLASALAIEWDLLTSAQQATKQHLIPLTSLVCRALDIAEDDAASANPGAIREAITTTVLRYLDTDSLLCWAPPPTASDRRNEAGEGLRDVQKRTAESVVGFLTSRVWPGIEIGPVLDGDAIMPRKQAEGVREVVQGWVMGLDAWEIAGLERGVLAGKSLVNAARLVVEWSEGPNGADRVEGEERFGVEEAATASSVEVTWQTGSWGEVEDTHDVEKVDLRRQLGSVVLLVSGTNRK</sequence>
<evidence type="ECO:0000256" key="5">
    <source>
        <dbReference type="ARBA" id="ARBA00023186"/>
    </source>
</evidence>
<dbReference type="PANTHER" id="PTHR21013:SF10">
    <property type="entry name" value="ATP SYNTHASE MITOCHONDRIAL F1 COMPLEX ASSEMBLY FACTOR 2"/>
    <property type="match status" value="1"/>
</dbReference>
<dbReference type="AlphaFoldDB" id="A0A9P6IB86"/>
<dbReference type="InterPro" id="IPR042272">
    <property type="entry name" value="ATP12_ATP_synth-F1-assembly_N"/>
</dbReference>
<comment type="subcellular location">
    <subcellularLocation>
        <location evidence="1">Mitochondrion</location>
    </subcellularLocation>
</comment>
<dbReference type="Gene3D" id="1.10.3580.10">
    <property type="entry name" value="ATP12 ATPase"/>
    <property type="match status" value="1"/>
</dbReference>
<accession>A0A9P6IB86</accession>
<evidence type="ECO:0000256" key="2">
    <source>
        <dbReference type="ARBA" id="ARBA00008231"/>
    </source>
</evidence>
<keyword evidence="3" id="KW-0809">Transit peptide</keyword>
<dbReference type="Proteomes" id="UP000781932">
    <property type="component" value="Unassembled WGS sequence"/>
</dbReference>
<proteinExistence type="inferred from homology"/>
<evidence type="ECO:0000256" key="3">
    <source>
        <dbReference type="ARBA" id="ARBA00022946"/>
    </source>
</evidence>
<dbReference type="OrthoDB" id="5322896at2759"/>
<evidence type="ECO:0000313" key="8">
    <source>
        <dbReference type="Proteomes" id="UP000781932"/>
    </source>
</evidence>
<keyword evidence="8" id="KW-1185">Reference proteome</keyword>
<evidence type="ECO:0000256" key="4">
    <source>
        <dbReference type="ARBA" id="ARBA00023128"/>
    </source>
</evidence>
<comment type="caution">
    <text evidence="7">The sequence shown here is derived from an EMBL/GenBank/DDBJ whole genome shotgun (WGS) entry which is preliminary data.</text>
</comment>
<protein>
    <recommendedName>
        <fullName evidence="9">Protein atp12</fullName>
    </recommendedName>
</protein>
<dbReference type="SUPFAM" id="SSF160909">
    <property type="entry name" value="ATP12-like"/>
    <property type="match status" value="1"/>
</dbReference>
<dbReference type="Gene3D" id="3.30.2180.10">
    <property type="entry name" value="ATP12-like"/>
    <property type="match status" value="1"/>
</dbReference>
<evidence type="ECO:0000256" key="1">
    <source>
        <dbReference type="ARBA" id="ARBA00004173"/>
    </source>
</evidence>
<dbReference type="RefSeq" id="XP_038748856.1">
    <property type="nucleotide sequence ID" value="XM_038885657.1"/>
</dbReference>
<dbReference type="EMBL" id="JAATWM020000007">
    <property type="protein sequence ID" value="KAF9879395.1"/>
    <property type="molecule type" value="Genomic_DNA"/>
</dbReference>
<evidence type="ECO:0000313" key="7">
    <source>
        <dbReference type="EMBL" id="KAF9879395.1"/>
    </source>
</evidence>
<dbReference type="PANTHER" id="PTHR21013">
    <property type="entry name" value="ATP SYNTHASE MITOCHONDRIAL F1 COMPLEX ASSEMBLY FACTOR 2/ATP12 PROTEIN, MITOCHONDRIAL PRECURSOR"/>
    <property type="match status" value="1"/>
</dbReference>